<accession>A0A0F9CM24</accession>
<protein>
    <submittedName>
        <fullName evidence="1">Uncharacterized protein</fullName>
    </submittedName>
</protein>
<organism evidence="1">
    <name type="scientific">marine sediment metagenome</name>
    <dbReference type="NCBI Taxonomy" id="412755"/>
    <lineage>
        <taxon>unclassified sequences</taxon>
        <taxon>metagenomes</taxon>
        <taxon>ecological metagenomes</taxon>
    </lineage>
</organism>
<evidence type="ECO:0000313" key="1">
    <source>
        <dbReference type="EMBL" id="KKL50224.1"/>
    </source>
</evidence>
<proteinExistence type="predicted"/>
<comment type="caution">
    <text evidence="1">The sequence shown here is derived from an EMBL/GenBank/DDBJ whole genome shotgun (WGS) entry which is preliminary data.</text>
</comment>
<sequence length="76" mass="8352">MLDTFEEIGIKANFVRNIDLRAVLERAGCIKDRFDKAKWHTPEGAISVTGQKFMNWTKGTGGGGAIDLAMYLTGCD</sequence>
<reference evidence="1" key="1">
    <citation type="journal article" date="2015" name="Nature">
        <title>Complex archaea that bridge the gap between prokaryotes and eukaryotes.</title>
        <authorList>
            <person name="Spang A."/>
            <person name="Saw J.H."/>
            <person name="Jorgensen S.L."/>
            <person name="Zaremba-Niedzwiedzka K."/>
            <person name="Martijn J."/>
            <person name="Lind A.E."/>
            <person name="van Eijk R."/>
            <person name="Schleper C."/>
            <person name="Guy L."/>
            <person name="Ettema T.J."/>
        </authorList>
    </citation>
    <scope>NUCLEOTIDE SEQUENCE</scope>
</reference>
<gene>
    <name evidence="1" type="ORF">LCGC14_2307620</name>
</gene>
<name>A0A0F9CM24_9ZZZZ</name>
<feature type="non-terminal residue" evidence="1">
    <location>
        <position position="76"/>
    </location>
</feature>
<dbReference type="EMBL" id="LAZR01032680">
    <property type="protein sequence ID" value="KKL50224.1"/>
    <property type="molecule type" value="Genomic_DNA"/>
</dbReference>
<dbReference type="AlphaFoldDB" id="A0A0F9CM24"/>